<organism evidence="2 3">
    <name type="scientific">Nocardioides marmorisolisilvae</name>
    <dbReference type="NCBI Taxonomy" id="1542737"/>
    <lineage>
        <taxon>Bacteria</taxon>
        <taxon>Bacillati</taxon>
        <taxon>Actinomycetota</taxon>
        <taxon>Actinomycetes</taxon>
        <taxon>Propionibacteriales</taxon>
        <taxon>Nocardioidaceae</taxon>
        <taxon>Nocardioides</taxon>
    </lineage>
</organism>
<evidence type="ECO:0000259" key="1">
    <source>
        <dbReference type="Pfam" id="PF00144"/>
    </source>
</evidence>
<sequence length="375" mass="39895">MVDGTCADEFSPLRDLLEENLANGEDRGASVAVVHDGELVVDLWGGEARPGVPWERDTITQVWSVTKTMVALALLTQVEKGLIDLDAPVATYWPEFGAAGKESVLVRQVLGHTSGVPGWTEPVSIEDICDLEKSEALLAEQAPWYEPGSAPAYHLVNHGHLVDGIVRGATGRTVADILHTDIMEPLGGGFRLGVPDDELDLCADLSNPPPSNTDYSAMSPDAFLLRTIFNPLVAPETVCNTPAWRRSAVGGAGGHGNARGIAQAQALISHGGSYGGLELLSAGTVERIFEVQAEGPDLMLLVPVRFGMGYALQMPTAPVIPEGRICWWTGYGGAIVVNDLDTRTTVAYAPNRLADHMVSSPRTDGYVRAALAAVR</sequence>
<reference evidence="2 3" key="1">
    <citation type="submission" date="2018-11" db="EMBL/GenBank/DDBJ databases">
        <authorList>
            <person name="Li F."/>
        </authorList>
    </citation>
    <scope>NUCLEOTIDE SEQUENCE [LARGE SCALE GENOMIC DNA]</scope>
    <source>
        <strain evidence="2 3">KIS18-7</strain>
    </source>
</reference>
<proteinExistence type="predicted"/>
<protein>
    <submittedName>
        <fullName evidence="2">Class A beta-lactamase-related serine hydrolase</fullName>
    </submittedName>
</protein>
<feature type="domain" description="Beta-lactamase-related" evidence="1">
    <location>
        <begin position="14"/>
        <end position="355"/>
    </location>
</feature>
<dbReference type="PANTHER" id="PTHR43319">
    <property type="entry name" value="BETA-LACTAMASE-RELATED"/>
    <property type="match status" value="1"/>
</dbReference>
<dbReference type="InterPro" id="IPR001466">
    <property type="entry name" value="Beta-lactam-related"/>
</dbReference>
<accession>A0A3N0DQC7</accession>
<gene>
    <name evidence="2" type="ORF">EFL95_16130</name>
</gene>
<dbReference type="GO" id="GO:0016787">
    <property type="term" value="F:hydrolase activity"/>
    <property type="evidence" value="ECO:0007669"/>
    <property type="project" value="UniProtKB-KW"/>
</dbReference>
<dbReference type="OrthoDB" id="9809635at2"/>
<name>A0A3N0DQC7_9ACTN</name>
<dbReference type="Pfam" id="PF00144">
    <property type="entry name" value="Beta-lactamase"/>
    <property type="match status" value="1"/>
</dbReference>
<dbReference type="InterPro" id="IPR052907">
    <property type="entry name" value="Beta-lactamase/esterase"/>
</dbReference>
<keyword evidence="3" id="KW-1185">Reference proteome</keyword>
<dbReference type="Gene3D" id="3.40.710.10">
    <property type="entry name" value="DD-peptidase/beta-lactamase superfamily"/>
    <property type="match status" value="1"/>
</dbReference>
<evidence type="ECO:0000313" key="3">
    <source>
        <dbReference type="Proteomes" id="UP000277094"/>
    </source>
</evidence>
<dbReference type="InterPro" id="IPR012338">
    <property type="entry name" value="Beta-lactam/transpept-like"/>
</dbReference>
<dbReference type="PANTHER" id="PTHR43319:SF3">
    <property type="entry name" value="BETA-LACTAMASE-RELATED DOMAIN-CONTAINING PROTEIN"/>
    <property type="match status" value="1"/>
</dbReference>
<dbReference type="Proteomes" id="UP000277094">
    <property type="component" value="Unassembled WGS sequence"/>
</dbReference>
<dbReference type="SUPFAM" id="SSF56601">
    <property type="entry name" value="beta-lactamase/transpeptidase-like"/>
    <property type="match status" value="1"/>
</dbReference>
<comment type="caution">
    <text evidence="2">The sequence shown here is derived from an EMBL/GenBank/DDBJ whole genome shotgun (WGS) entry which is preliminary data.</text>
</comment>
<dbReference type="EMBL" id="RJSG01000003">
    <property type="protein sequence ID" value="RNL77543.1"/>
    <property type="molecule type" value="Genomic_DNA"/>
</dbReference>
<dbReference type="RefSeq" id="WP_123235129.1">
    <property type="nucleotide sequence ID" value="NZ_RJSG01000003.1"/>
</dbReference>
<evidence type="ECO:0000313" key="2">
    <source>
        <dbReference type="EMBL" id="RNL77543.1"/>
    </source>
</evidence>
<dbReference type="AlphaFoldDB" id="A0A3N0DQC7"/>
<keyword evidence="2" id="KW-0378">Hydrolase</keyword>